<organism evidence="4 5">
    <name type="scientific">Dokdonia donghaensis DSW-1</name>
    <dbReference type="NCBI Taxonomy" id="1300343"/>
    <lineage>
        <taxon>Bacteria</taxon>
        <taxon>Pseudomonadati</taxon>
        <taxon>Bacteroidota</taxon>
        <taxon>Flavobacteriia</taxon>
        <taxon>Flavobacteriales</taxon>
        <taxon>Flavobacteriaceae</taxon>
        <taxon>Dokdonia</taxon>
    </lineage>
</organism>
<evidence type="ECO:0000256" key="2">
    <source>
        <dbReference type="SAM" id="MobiDB-lite"/>
    </source>
</evidence>
<keyword evidence="5" id="KW-1185">Reference proteome</keyword>
<keyword evidence="3" id="KW-0472">Membrane</keyword>
<dbReference type="GO" id="GO:0004812">
    <property type="term" value="F:aminoacyl-tRNA ligase activity"/>
    <property type="evidence" value="ECO:0007669"/>
    <property type="project" value="UniProtKB-KW"/>
</dbReference>
<reference evidence="4 5" key="1">
    <citation type="submission" date="2014-10" db="EMBL/GenBank/DDBJ databases">
        <title>Draft genome sequence of the proteorhodopsin-containing marine bacterium Dokdonia donghaensis.</title>
        <authorList>
            <person name="Gomez-Consarnau L."/>
            <person name="Gonzalez J.M."/>
            <person name="Riedel T."/>
            <person name="Jaenicke S."/>
            <person name="Wagner-Doebler I."/>
            <person name="Fuhrman J.A."/>
        </authorList>
    </citation>
    <scope>NUCLEOTIDE SEQUENCE [LARGE SCALE GENOMIC DNA]</scope>
    <source>
        <strain evidence="4 5">DSW-1</strain>
    </source>
</reference>
<keyword evidence="1" id="KW-0175">Coiled coil</keyword>
<feature type="region of interest" description="Disordered" evidence="2">
    <location>
        <begin position="912"/>
        <end position="938"/>
    </location>
</feature>
<dbReference type="InterPro" id="IPR052258">
    <property type="entry name" value="Diverse_Func_Domain-Protein"/>
</dbReference>
<feature type="transmembrane region" description="Helical" evidence="3">
    <location>
        <begin position="152"/>
        <end position="170"/>
    </location>
</feature>
<feature type="compositionally biased region" description="Gly residues" evidence="2">
    <location>
        <begin position="917"/>
        <end position="935"/>
    </location>
</feature>
<keyword evidence="4" id="KW-0436">Ligase</keyword>
<protein>
    <submittedName>
        <fullName evidence="4">Glutamyl-tRNA synthetase</fullName>
    </submittedName>
</protein>
<dbReference type="AlphaFoldDB" id="A0A0A2GXL7"/>
<feature type="region of interest" description="Disordered" evidence="2">
    <location>
        <begin position="950"/>
        <end position="1044"/>
    </location>
</feature>
<evidence type="ECO:0000313" key="4">
    <source>
        <dbReference type="EMBL" id="KGO08004.1"/>
    </source>
</evidence>
<feature type="compositionally biased region" description="Basic and acidic residues" evidence="2">
    <location>
        <begin position="950"/>
        <end position="989"/>
    </location>
</feature>
<accession>A0A0A2GXL7</accession>
<feature type="compositionally biased region" description="Basic and acidic residues" evidence="2">
    <location>
        <begin position="690"/>
        <end position="729"/>
    </location>
</feature>
<keyword evidence="3" id="KW-1133">Transmembrane helix</keyword>
<dbReference type="PANTHER" id="PTHR37612:SF20">
    <property type="entry name" value="PER-HEXAMER REPEAT PROTEIN 5-RELATED"/>
    <property type="match status" value="1"/>
</dbReference>
<gene>
    <name evidence="4" type="ORF">NV36_08780</name>
</gene>
<evidence type="ECO:0000256" key="3">
    <source>
        <dbReference type="SAM" id="Phobius"/>
    </source>
</evidence>
<feature type="compositionally biased region" description="Low complexity" evidence="2">
    <location>
        <begin position="679"/>
        <end position="689"/>
    </location>
</feature>
<keyword evidence="3" id="KW-0812">Transmembrane</keyword>
<comment type="caution">
    <text evidence="4">The sequence shown here is derived from an EMBL/GenBank/DDBJ whole genome shotgun (WGS) entry which is preliminary data.</text>
</comment>
<feature type="compositionally biased region" description="Basic and acidic residues" evidence="2">
    <location>
        <begin position="998"/>
        <end position="1007"/>
    </location>
</feature>
<name>A0A0A2GXL7_9FLAO</name>
<feature type="region of interest" description="Disordered" evidence="2">
    <location>
        <begin position="669"/>
        <end position="784"/>
    </location>
</feature>
<feature type="compositionally biased region" description="Basic and acidic residues" evidence="2">
    <location>
        <begin position="669"/>
        <end position="678"/>
    </location>
</feature>
<dbReference type="PANTHER" id="PTHR37612">
    <property type="entry name" value="FIBROIN HEAVY CHAIN FIB-H LIKE PROTEIN"/>
    <property type="match status" value="1"/>
</dbReference>
<feature type="region of interest" description="Disordered" evidence="2">
    <location>
        <begin position="613"/>
        <end position="639"/>
    </location>
</feature>
<proteinExistence type="predicted"/>
<dbReference type="EMBL" id="JSAQ01000001">
    <property type="protein sequence ID" value="KGO08004.1"/>
    <property type="molecule type" value="Genomic_DNA"/>
</dbReference>
<keyword evidence="4" id="KW-0030">Aminoacyl-tRNA synthetase</keyword>
<evidence type="ECO:0000313" key="5">
    <source>
        <dbReference type="Proteomes" id="UP000030140"/>
    </source>
</evidence>
<evidence type="ECO:0000256" key="1">
    <source>
        <dbReference type="SAM" id="Coils"/>
    </source>
</evidence>
<feature type="compositionally biased region" description="Low complexity" evidence="2">
    <location>
        <begin position="768"/>
        <end position="780"/>
    </location>
</feature>
<sequence>MNRFEKIERKLEGFIKKYYTNELLKGVILFFAFGVLYFLLTLLIEYFFWLSPAGRTVLFWVFILVEIALLAKFILLPLSRLFKLSKGINYKDAASIIGNYFPEVSDKLINTLQLHKDAGDSELMLASIAQKSEELEPVPFKLAIDFKKNSKYLKYAAIPIVVFLIANYAGKEKVFSSSYERVVNYNEAYEPPAPFSFYVVNEDLQAIENKDFELRVRTVGDVIPEEASIRFNDEVYFLQQTAPGEYSYVFEQPTEDVTFSLQGNKVVSQPYDLEILRVPVLLDFEMVIDYPNHTNKRTERIKNTGNAIIPEGSKVSWELRTRQTDNVDLVLKDTIISFALSENKNNSISYSTSKRIYNNMSYEVSTSNARLKNYESLAYNLQVIKDQYPQLLLEAKRDTVNEQQNYFYGKVSDDYGLTKLQIVYYPSETEVKQYKTIAISNGNVDQFVYAFPDNLDLQEGVNYEYYFEVFDNDAVHNYKSTKSTIFSYTKLTEDELKNKQLEQQQKSISNLDKSLQKMKEREEELKEISRTQKEKKELTFNDQKKLDNFLKRQQQQEEMMKDFSKQLKENLDEFQKEEEQTDEDKERLKERLERQEKKAKENEKLLKELQELREKMPKEELSEKLEELEKQNKNNKRNLEQMVELTKRYYVQKKAEQIANDLQKLAEKQEALSKKEGAENSSEQQQQLNEEFKNLEEALKDLEKENQELKKPMDIPGDDQKQEEIKEEQQGASQELENQEQQQQQSGQPQDTSEAQKKQKKAADKMKQMSQSMQSQMQMSGEEALEEDAEMLRQILDNLLVFSFEEEVVMMNFRSMDDKNPNYAKKLRRQNVLKQNFEHIDDSLYALSLRQPKLDEVINESLVDIDYNMNKALERLAENQIIQGVSSQQYVITGANELADLLSQSLDDMQNAMMSGKGSGKGKGAGVGSGGGGGEQLPDIIQSQEELNKKMGEGKKPGEGKDGEDGEGKEGGEKAGGDKPGGEEVEGKGGEQPGSNGEGRKEGEGKGGKGGSKESSNGDKDGEGEGSGNGEGENSGDEYEQGLLYEIYKEQSKLRQQLQDAIEREGLGDDAKKLVKDMQKVEEQLLDKGFSNETMQNMTKLKHELLKLKEATFQQGQEEKREANTNLKSFSNPVNSALEKAKKYFNTTEILNRNALPLKEEYKRKVQDYFQKSDDRI</sequence>
<feature type="transmembrane region" description="Helical" evidence="3">
    <location>
        <begin position="57"/>
        <end position="78"/>
    </location>
</feature>
<feature type="transmembrane region" description="Helical" evidence="3">
    <location>
        <begin position="26"/>
        <end position="51"/>
    </location>
</feature>
<feature type="compositionally biased region" description="Basic and acidic residues" evidence="2">
    <location>
        <begin position="613"/>
        <end position="632"/>
    </location>
</feature>
<dbReference type="Proteomes" id="UP000030140">
    <property type="component" value="Unassembled WGS sequence"/>
</dbReference>
<feature type="coiled-coil region" evidence="1">
    <location>
        <begin position="1064"/>
        <end position="1111"/>
    </location>
</feature>
<feature type="compositionally biased region" description="Low complexity" evidence="2">
    <location>
        <begin position="734"/>
        <end position="750"/>
    </location>
</feature>
<feature type="compositionally biased region" description="Basic and acidic residues" evidence="2">
    <location>
        <begin position="754"/>
        <end position="767"/>
    </location>
</feature>